<gene>
    <name evidence="2" type="ORF">CFP56_040318</name>
</gene>
<feature type="region of interest" description="Disordered" evidence="1">
    <location>
        <begin position="16"/>
        <end position="40"/>
    </location>
</feature>
<name>A0AAW0LKS7_QUESU</name>
<sequence>MMGAHCLFRLGTSSKRRRVGSLSPTLSSPTTLSSMSTLSSNWSPAIVQRRSLAAIG</sequence>
<accession>A0AAW0LKS7</accession>
<organism evidence="2 3">
    <name type="scientific">Quercus suber</name>
    <name type="common">Cork oak</name>
    <dbReference type="NCBI Taxonomy" id="58331"/>
    <lineage>
        <taxon>Eukaryota</taxon>
        <taxon>Viridiplantae</taxon>
        <taxon>Streptophyta</taxon>
        <taxon>Embryophyta</taxon>
        <taxon>Tracheophyta</taxon>
        <taxon>Spermatophyta</taxon>
        <taxon>Magnoliopsida</taxon>
        <taxon>eudicotyledons</taxon>
        <taxon>Gunneridae</taxon>
        <taxon>Pentapetalae</taxon>
        <taxon>rosids</taxon>
        <taxon>fabids</taxon>
        <taxon>Fagales</taxon>
        <taxon>Fagaceae</taxon>
        <taxon>Quercus</taxon>
    </lineage>
</organism>
<protein>
    <submittedName>
        <fullName evidence="2">Uncharacterized protein</fullName>
    </submittedName>
</protein>
<evidence type="ECO:0000313" key="3">
    <source>
        <dbReference type="Proteomes" id="UP000237347"/>
    </source>
</evidence>
<feature type="compositionally biased region" description="Low complexity" evidence="1">
    <location>
        <begin position="21"/>
        <end position="40"/>
    </location>
</feature>
<keyword evidence="3" id="KW-1185">Reference proteome</keyword>
<dbReference type="EMBL" id="PKMF04000080">
    <property type="protein sequence ID" value="KAK7852084.1"/>
    <property type="molecule type" value="Genomic_DNA"/>
</dbReference>
<dbReference type="AlphaFoldDB" id="A0AAW0LKS7"/>
<evidence type="ECO:0000313" key="2">
    <source>
        <dbReference type="EMBL" id="KAK7852084.1"/>
    </source>
</evidence>
<dbReference type="Proteomes" id="UP000237347">
    <property type="component" value="Unassembled WGS sequence"/>
</dbReference>
<reference evidence="2 3" key="1">
    <citation type="journal article" date="2018" name="Sci. Data">
        <title>The draft genome sequence of cork oak.</title>
        <authorList>
            <person name="Ramos A.M."/>
            <person name="Usie A."/>
            <person name="Barbosa P."/>
            <person name="Barros P.M."/>
            <person name="Capote T."/>
            <person name="Chaves I."/>
            <person name="Simoes F."/>
            <person name="Abreu I."/>
            <person name="Carrasquinho I."/>
            <person name="Faro C."/>
            <person name="Guimaraes J.B."/>
            <person name="Mendonca D."/>
            <person name="Nobrega F."/>
            <person name="Rodrigues L."/>
            <person name="Saibo N.J.M."/>
            <person name="Varela M.C."/>
            <person name="Egas C."/>
            <person name="Matos J."/>
            <person name="Miguel C.M."/>
            <person name="Oliveira M.M."/>
            <person name="Ricardo C.P."/>
            <person name="Goncalves S."/>
        </authorList>
    </citation>
    <scope>NUCLEOTIDE SEQUENCE [LARGE SCALE GENOMIC DNA]</scope>
    <source>
        <strain evidence="3">cv. HL8</strain>
    </source>
</reference>
<evidence type="ECO:0000256" key="1">
    <source>
        <dbReference type="SAM" id="MobiDB-lite"/>
    </source>
</evidence>
<proteinExistence type="predicted"/>
<comment type="caution">
    <text evidence="2">The sequence shown here is derived from an EMBL/GenBank/DDBJ whole genome shotgun (WGS) entry which is preliminary data.</text>
</comment>